<dbReference type="Proteomes" id="UP001212841">
    <property type="component" value="Unassembled WGS sequence"/>
</dbReference>
<dbReference type="SMART" id="SM00248">
    <property type="entry name" value="ANK"/>
    <property type="match status" value="6"/>
</dbReference>
<dbReference type="PANTHER" id="PTHR24198:SF165">
    <property type="entry name" value="ANKYRIN REPEAT-CONTAINING PROTEIN-RELATED"/>
    <property type="match status" value="1"/>
</dbReference>
<evidence type="ECO:0000256" key="2">
    <source>
        <dbReference type="ARBA" id="ARBA00023043"/>
    </source>
</evidence>
<dbReference type="PROSITE" id="PS50088">
    <property type="entry name" value="ANK_REPEAT"/>
    <property type="match status" value="2"/>
</dbReference>
<evidence type="ECO:0000313" key="6">
    <source>
        <dbReference type="Proteomes" id="UP001212841"/>
    </source>
</evidence>
<name>A0AAD5S7W5_9FUNG</name>
<dbReference type="AlphaFoldDB" id="A0AAD5S7W5"/>
<dbReference type="InterPro" id="IPR002110">
    <property type="entry name" value="Ankyrin_rpt"/>
</dbReference>
<dbReference type="Pfam" id="PF00023">
    <property type="entry name" value="Ank"/>
    <property type="match status" value="3"/>
</dbReference>
<dbReference type="Pfam" id="PF12796">
    <property type="entry name" value="Ank_2"/>
    <property type="match status" value="1"/>
</dbReference>
<proteinExistence type="predicted"/>
<dbReference type="InterPro" id="IPR001810">
    <property type="entry name" value="F-box_dom"/>
</dbReference>
<keyword evidence="2 3" id="KW-0040">ANK repeat</keyword>
<evidence type="ECO:0000259" key="4">
    <source>
        <dbReference type="PROSITE" id="PS50181"/>
    </source>
</evidence>
<keyword evidence="6" id="KW-1185">Reference proteome</keyword>
<dbReference type="InterPro" id="IPR036770">
    <property type="entry name" value="Ankyrin_rpt-contain_sf"/>
</dbReference>
<reference evidence="5" key="1">
    <citation type="submission" date="2020-05" db="EMBL/GenBank/DDBJ databases">
        <title>Phylogenomic resolution of chytrid fungi.</title>
        <authorList>
            <person name="Stajich J.E."/>
            <person name="Amses K."/>
            <person name="Simmons R."/>
            <person name="Seto K."/>
            <person name="Myers J."/>
            <person name="Bonds A."/>
            <person name="Quandt C.A."/>
            <person name="Barry K."/>
            <person name="Liu P."/>
            <person name="Grigoriev I."/>
            <person name="Longcore J.E."/>
            <person name="James T.Y."/>
        </authorList>
    </citation>
    <scope>NUCLEOTIDE SEQUENCE</scope>
    <source>
        <strain evidence="5">JEL0318</strain>
    </source>
</reference>
<dbReference type="PROSITE" id="PS50297">
    <property type="entry name" value="ANK_REP_REGION"/>
    <property type="match status" value="1"/>
</dbReference>
<evidence type="ECO:0000256" key="3">
    <source>
        <dbReference type="PROSITE-ProRule" id="PRU00023"/>
    </source>
</evidence>
<comment type="caution">
    <text evidence="5">The sequence shown here is derived from an EMBL/GenBank/DDBJ whole genome shotgun (WGS) entry which is preliminary data.</text>
</comment>
<dbReference type="PANTHER" id="PTHR24198">
    <property type="entry name" value="ANKYRIN REPEAT AND PROTEIN KINASE DOMAIN-CONTAINING PROTEIN"/>
    <property type="match status" value="1"/>
</dbReference>
<protein>
    <recommendedName>
        <fullName evidence="4">F-box domain-containing protein</fullName>
    </recommendedName>
</protein>
<accession>A0AAD5S7W5</accession>
<feature type="repeat" description="ANK" evidence="3">
    <location>
        <begin position="408"/>
        <end position="432"/>
    </location>
</feature>
<dbReference type="PROSITE" id="PS50181">
    <property type="entry name" value="FBOX"/>
    <property type="match status" value="1"/>
</dbReference>
<organism evidence="5 6">
    <name type="scientific">Rhizophlyctis rosea</name>
    <dbReference type="NCBI Taxonomy" id="64517"/>
    <lineage>
        <taxon>Eukaryota</taxon>
        <taxon>Fungi</taxon>
        <taxon>Fungi incertae sedis</taxon>
        <taxon>Chytridiomycota</taxon>
        <taxon>Chytridiomycota incertae sedis</taxon>
        <taxon>Chytridiomycetes</taxon>
        <taxon>Rhizophlyctidales</taxon>
        <taxon>Rhizophlyctidaceae</taxon>
        <taxon>Rhizophlyctis</taxon>
    </lineage>
</organism>
<dbReference type="EMBL" id="JADGJD010000743">
    <property type="protein sequence ID" value="KAJ3048750.1"/>
    <property type="molecule type" value="Genomic_DNA"/>
</dbReference>
<feature type="repeat" description="ANK" evidence="3">
    <location>
        <begin position="198"/>
        <end position="230"/>
    </location>
</feature>
<gene>
    <name evidence="5" type="ORF">HK097_010243</name>
</gene>
<evidence type="ECO:0000256" key="1">
    <source>
        <dbReference type="ARBA" id="ARBA00022737"/>
    </source>
</evidence>
<evidence type="ECO:0000313" key="5">
    <source>
        <dbReference type="EMBL" id="KAJ3048750.1"/>
    </source>
</evidence>
<dbReference type="Gene3D" id="1.25.40.20">
    <property type="entry name" value="Ankyrin repeat-containing domain"/>
    <property type="match status" value="2"/>
</dbReference>
<feature type="domain" description="F-box" evidence="4">
    <location>
        <begin position="6"/>
        <end position="57"/>
    </location>
</feature>
<dbReference type="SUPFAM" id="SSF48403">
    <property type="entry name" value="Ankyrin repeat"/>
    <property type="match status" value="2"/>
</dbReference>
<keyword evidence="1" id="KW-0677">Repeat</keyword>
<sequence>MATENSPTILALPTDVFSSITRYADPTTAYRLPKTSRIIRSAISKKDIKLSEFYYRYKRSQWDCFTWAIRHYHTDILAFQIPTANLAQLVALIDHACANHLPILDLVRLALQAGSLRLSWKWDEGTIWLGDVQISSLLEVPARHGDVALTSMFLDLGRGAASNIHGTFAPEHLGDALCKAAGGGYKAVVKLLLDAGADADEGIDRAAENGHIEVVEMLLDAGGDVDAAMESAIPNHFDLVVFLTGRGANINLALESAAGRGSIPIIRLMLEKGATSHITDVCGNSVASAIEFGSTEALEILLEAGGFLHTCSQCEGPLNLAAEFGRVEVLKVLLQLGWALIDGVDGTLYLASSMGYADVVELLLKAGAALEDVERCLPGAAANGRNDIVKLLLEAGADPRKVDVVEKAARYGHVEVLRLLVEAGADPSMIKDLALRQRVLRSVAQESFAEISQDK</sequence>